<dbReference type="OrthoDB" id="1093162at2759"/>
<dbReference type="Proteomes" id="UP000467841">
    <property type="component" value="Unassembled WGS sequence"/>
</dbReference>
<dbReference type="Gene3D" id="2.40.50.140">
    <property type="entry name" value="Nucleic acid-binding proteins"/>
    <property type="match status" value="1"/>
</dbReference>
<feature type="chain" id="PRO_5025428084" description="Replication factor A C-terminal domain-containing protein" evidence="2">
    <location>
        <begin position="22"/>
        <end position="269"/>
    </location>
</feature>
<dbReference type="SUPFAM" id="SSF50249">
    <property type="entry name" value="Nucleic acid-binding proteins"/>
    <property type="match status" value="1"/>
</dbReference>
<evidence type="ECO:0000256" key="1">
    <source>
        <dbReference type="SAM" id="MobiDB-lite"/>
    </source>
</evidence>
<protein>
    <recommendedName>
        <fullName evidence="5">Replication factor A C-terminal domain-containing protein</fullName>
    </recommendedName>
</protein>
<feature type="region of interest" description="Disordered" evidence="1">
    <location>
        <begin position="221"/>
        <end position="269"/>
    </location>
</feature>
<keyword evidence="2" id="KW-0732">Signal</keyword>
<evidence type="ECO:0008006" key="5">
    <source>
        <dbReference type="Google" id="ProtNLM"/>
    </source>
</evidence>
<feature type="compositionally biased region" description="Basic and acidic residues" evidence="1">
    <location>
        <begin position="257"/>
        <end position="269"/>
    </location>
</feature>
<gene>
    <name evidence="3" type="ORF">MERR_LOCUS12019</name>
</gene>
<evidence type="ECO:0000256" key="2">
    <source>
        <dbReference type="SAM" id="SignalP"/>
    </source>
</evidence>
<keyword evidence="4" id="KW-1185">Reference proteome</keyword>
<dbReference type="PANTHER" id="PTHR47165:SF4">
    <property type="entry name" value="OS03G0429900 PROTEIN"/>
    <property type="match status" value="1"/>
</dbReference>
<evidence type="ECO:0000313" key="3">
    <source>
        <dbReference type="EMBL" id="CAA7024784.1"/>
    </source>
</evidence>
<reference evidence="3" key="1">
    <citation type="submission" date="2020-01" db="EMBL/GenBank/DDBJ databases">
        <authorList>
            <person name="Mishra B."/>
        </authorList>
    </citation>
    <scope>NUCLEOTIDE SEQUENCE [LARGE SCALE GENOMIC DNA]</scope>
</reference>
<dbReference type="AlphaFoldDB" id="A0A6D2IDV4"/>
<dbReference type="EMBL" id="CACVBM020000932">
    <property type="protein sequence ID" value="CAA7024784.1"/>
    <property type="molecule type" value="Genomic_DNA"/>
</dbReference>
<sequence>MFCSSTYCPFLLFSLIYHISAVTLNSTSATRLYFDTDIPETQQFLTRLGGVDGSLPAVTTASSSITKCETVTINKMHQFLQGKPHVRGLAHLIFYCIATVTDILGEYGWHYISCTKAGCNTKLGKTETSLYCVACKKVNNVGLIRYRFEISVRDKNDEVATFVFSTPTVETLPGQMLEISWKTRSRSSATRQTFTVSRIVRDTDAAGEEAAPAESGVILIAPEIPAEHESPAVGETSLPDPKRGVADLEEATEEDSGDRQKEKRQLLQV</sequence>
<evidence type="ECO:0000313" key="4">
    <source>
        <dbReference type="Proteomes" id="UP000467841"/>
    </source>
</evidence>
<dbReference type="PANTHER" id="PTHR47165">
    <property type="entry name" value="OS03G0429900 PROTEIN"/>
    <property type="match status" value="1"/>
</dbReference>
<feature type="compositionally biased region" description="Acidic residues" evidence="1">
    <location>
        <begin position="247"/>
        <end position="256"/>
    </location>
</feature>
<comment type="caution">
    <text evidence="3">The sequence shown here is derived from an EMBL/GenBank/DDBJ whole genome shotgun (WGS) entry which is preliminary data.</text>
</comment>
<name>A0A6D2IDV4_9BRAS</name>
<feature type="signal peptide" evidence="2">
    <location>
        <begin position="1"/>
        <end position="21"/>
    </location>
</feature>
<organism evidence="3 4">
    <name type="scientific">Microthlaspi erraticum</name>
    <dbReference type="NCBI Taxonomy" id="1685480"/>
    <lineage>
        <taxon>Eukaryota</taxon>
        <taxon>Viridiplantae</taxon>
        <taxon>Streptophyta</taxon>
        <taxon>Embryophyta</taxon>
        <taxon>Tracheophyta</taxon>
        <taxon>Spermatophyta</taxon>
        <taxon>Magnoliopsida</taxon>
        <taxon>eudicotyledons</taxon>
        <taxon>Gunneridae</taxon>
        <taxon>Pentapetalae</taxon>
        <taxon>rosids</taxon>
        <taxon>malvids</taxon>
        <taxon>Brassicales</taxon>
        <taxon>Brassicaceae</taxon>
        <taxon>Coluteocarpeae</taxon>
        <taxon>Microthlaspi</taxon>
    </lineage>
</organism>
<accession>A0A6D2IDV4</accession>
<proteinExistence type="predicted"/>
<dbReference type="InterPro" id="IPR012340">
    <property type="entry name" value="NA-bd_OB-fold"/>
</dbReference>